<dbReference type="SMART" id="SM00192">
    <property type="entry name" value="LDLa"/>
    <property type="match status" value="6"/>
</dbReference>
<feature type="disulfide bond" evidence="2">
    <location>
        <begin position="1410"/>
        <end position="1425"/>
    </location>
</feature>
<dbReference type="PROSITE" id="PS50068">
    <property type="entry name" value="LDLRA_2"/>
    <property type="match status" value="5"/>
</dbReference>
<dbReference type="InterPro" id="IPR051560">
    <property type="entry name" value="MAM_domain-containing"/>
</dbReference>
<dbReference type="PRINTS" id="PR00261">
    <property type="entry name" value="LDLRECEPTOR"/>
</dbReference>
<dbReference type="Gene3D" id="2.60.120.200">
    <property type="match status" value="12"/>
</dbReference>
<dbReference type="InterPro" id="IPR036055">
    <property type="entry name" value="LDL_receptor-like_sf"/>
</dbReference>
<comment type="caution">
    <text evidence="6">The sequence shown here is derived from an EMBL/GenBank/DDBJ whole genome shotgun (WGS) entry which is preliminary data.</text>
</comment>
<evidence type="ECO:0000313" key="6">
    <source>
        <dbReference type="EMBL" id="CAL1541464.1"/>
    </source>
</evidence>
<dbReference type="Pfam" id="PF00629">
    <property type="entry name" value="MAM"/>
    <property type="match status" value="12"/>
</dbReference>
<dbReference type="PROSITE" id="PS01209">
    <property type="entry name" value="LDLRA_1"/>
    <property type="match status" value="3"/>
</dbReference>
<feature type="domain" description="MAM" evidence="5">
    <location>
        <begin position="155"/>
        <end position="314"/>
    </location>
</feature>
<feature type="domain" description="MAM" evidence="5">
    <location>
        <begin position="316"/>
        <end position="474"/>
    </location>
</feature>
<dbReference type="CDD" id="cd00112">
    <property type="entry name" value="LDLa"/>
    <property type="match status" value="5"/>
</dbReference>
<protein>
    <recommendedName>
        <fullName evidence="5">MAM domain-containing protein</fullName>
    </recommendedName>
</protein>
<proteinExistence type="predicted"/>
<dbReference type="EMBL" id="CAXITT010000434">
    <property type="protein sequence ID" value="CAL1541464.1"/>
    <property type="molecule type" value="Genomic_DNA"/>
</dbReference>
<dbReference type="PANTHER" id="PTHR23282">
    <property type="entry name" value="APICAL ENDOSOMAL GLYCOPROTEIN PRECURSOR"/>
    <property type="match status" value="1"/>
</dbReference>
<keyword evidence="4" id="KW-0812">Transmembrane</keyword>
<dbReference type="Proteomes" id="UP001497497">
    <property type="component" value="Unassembled WGS sequence"/>
</dbReference>
<feature type="compositionally biased region" description="Polar residues" evidence="3">
    <location>
        <begin position="2290"/>
        <end position="2300"/>
    </location>
</feature>
<feature type="disulfide bond" evidence="2">
    <location>
        <begin position="1623"/>
        <end position="1638"/>
    </location>
</feature>
<keyword evidence="7" id="KW-1185">Reference proteome</keyword>
<dbReference type="PANTHER" id="PTHR23282:SF101">
    <property type="entry name" value="MAM DOMAIN-CONTAINING PROTEIN"/>
    <property type="match status" value="1"/>
</dbReference>
<feature type="domain" description="MAM" evidence="5">
    <location>
        <begin position="1867"/>
        <end position="2024"/>
    </location>
</feature>
<feature type="compositionally biased region" description="Low complexity" evidence="3">
    <location>
        <begin position="2255"/>
        <end position="2266"/>
    </location>
</feature>
<feature type="non-terminal residue" evidence="6">
    <location>
        <position position="2394"/>
    </location>
</feature>
<feature type="disulfide bond" evidence="2">
    <location>
        <begin position="1850"/>
        <end position="1865"/>
    </location>
</feature>
<dbReference type="InterPro" id="IPR000998">
    <property type="entry name" value="MAM_dom"/>
</dbReference>
<dbReference type="SUPFAM" id="SSF49899">
    <property type="entry name" value="Concanavalin A-like lectins/glucanases"/>
    <property type="match status" value="12"/>
</dbReference>
<sequence>NLCSWRQSYKDVFDWTFSKTSDPTPNGPRKDHSISGSGFYLLASSQARTNNDSAILVSPPMPATVTDYCCLSFWYYMNGADVGELRVESYEQDNVVDVDFDRTGSLPNHWIQALAQVRTFTTFTLAIKAIVTGGHMGDISIDDIEYTRGPCAAPNECTFEDNDFCQWTQDSSDTIYWIMASNTTVAGSSPDTDHTLGTPDGHFANLQTSPTGTATLGRSLQRSNGSRTTICFQLWYNMMSAPPAELVVYVKYQDKLPQNLLKIQGTSENIWRKASININLPPGFYELKIKATVHGGQGHVTLDDLLLEEGSCPAPGTCNFNEDLCSFVAVPNNYHFEWVLHSDNPINTFPDSFLIAQSTNSTQLGEISVLLSEVIVFDPNATNVNCLQYAAQLRSPGTGLGSKSLNIYSRNVFTNVKTLMSVVDTFVKNQWSTFLVEFQVEADFDFMFEVIHDGHLDSNLAIDDVHLQNYPCGYSTVLSTQAPQSTSQIYPPSPLGCSFEIDLCQWKALLTSANEGWQIGRHLLIAPMSDHTYDSVNGGFAADSRNSSGNVKTAYLFSPSIFLGGKLCLKFWFFMYGSDVGNLSVVVNSETVYWLRRGSQGPEWKFAMVHIGDVSGSGVISFESSSSQGGAAIDDISTNQGECPPSDFCDFENGICGYYNDPLGYFPWTRGTALSFNNNAGAIRGDHTTGSSEGHFLFFNTTDRQQGDAAHVTTTNFMTSSAACLTFWYLMGGVAANRFNVYLKDMVTNTQNSESSFSKTGSQGNVWQLGTVTIGQAGTFRAVYEAVTSGAGPLGQMALDDIRLVEGKCPEFGTCDFEDELCSWYNTEDGDGLDWIRRLGTDHTTNTMHGVYMAVTGASAGDNAYLISPNLNKVTTYCLSLWTKLGAGNHLINLNTRNVDGTDLQAHKSDSIDLRSTIQTGKWELFQRTLKYFSSSVGEYQLVLEAVKGSSNGDIYLDDVSLQVGNCSLLPPPLQRYKSYYCNSSQTWIGASQVCDFNTDCPGNNEEVSCGYDCDFEDRACLWKNVDVTDWIQVIGTSAAGVMQVNDHTLGITSGHFLTINKMPSASAAYESPLLQQSSPTCVLSFSCYMDSTVKGIMLTVSIQEGTHTSIVFTKHNGIGSWENVMILIGRMSRPFKVTLQAVMQEDVEGRIFIDDITFTNCALPRNTDCNPFDRTQIVCNNTACIDRSGLCNFQDDCGDNSDESPQYCRGFRRCDFESDTCYWGQETGTDDFDWYVDSAAHFFSVLTDHSTNAPSGHFLTTMSHAGHAKNKARLLSPIFRPSSKCSFSFSYFIDDLALGSLQIHVRYAVNGPLRQLFIRTGPGFSYWSTKTLSINEIKPFQVVIEVTKGTDPNGVLAIDDTLFSPECEDFNGTFPVYTYIIPTKPPTTCPDGRTQCPGDVTCISQLQICDFINQCSDGSDEVDCASCDFETSTCGWMDNSGGSFTWAQVSTTSLLSLKGPNKDHTQVGALSQHYMLLTHSVYSQQLTSLLTSVAMGTASTQCALSFWVYASDVGASTALALQLQSFDANHTLESDKSLIYTSQFRDLTPVGIWTQINATVGYQPHGFKLLFEAQFLAPHTVLAIDDVTFSSHCAVGTPKQVCSSGEYQCTASKVCVDSHALCDVHADCGDGSDEADCGSFHICDFELGLCDMRPDNTADIKWLVSSPQDLAVTEEAPTRDHSLFKKSGHILYLADPALKNISDNAKARLRTSVVFPNTYGDICSLRFFYYQNSHHAGSLNVYVQYQEDGELHIKWSSQGATDNQWKKADVQLNENQMYRILIEGIVGPLNRKGFYSGVSVDDVSLTPGCKLAVSSSFMLPDARPTPDPGHCPVGYFPCDSACHSNSEICDLTPQCHDGTDERDCPNMCDFEQGACGWTDPNKKITSTTFSVAGVGPRQFPMDHNPGNIKGHALSANITSDNTVTSVKSPLFFKAADGCTFSFWFWEQGSISDLSLKYFSGGTLLATLWNKPQLDYPQSAWHYIAVPLPRCASRFQLSLDSESKVYSKTGTISLDDFKFENCSLPPPIDHCTAGQFLCEDKQKCIASDLKCDLNRDCCDGSDEDPFLCYSFREFTFEWGMDGWQQATDDDGNWKLVQPSVFLSYTEYMPDHSVPDGGHYVISSQPYSGYKSRLIHAMNQPGQDCQVRLWYSSLGNHSGLLNVYIREPLATPLKLLKNVTLGPKAWQRLDVSVQTTSGYQLVLEAVQGVYYNGGVVVDDVTFSPGCNMGSPTPPPSFFTSPSNSSTDNGNSTQPGSPSSTLFSSTTSGRMSPSGHFDFLSTGIISTNSIKSTSATDNQTELNKSKDDSSGSWKLPVGIVAGLLFAIIIAASLVLYIRHTRTMGFKKMKDNETEHASGLNPAFELVPAASGRGHGEANESNDFKSLQSVVTDLTVV</sequence>
<keyword evidence="4" id="KW-0472">Membrane</keyword>
<gene>
    <name evidence="6" type="ORF">GSLYS_00015070001</name>
</gene>
<feature type="domain" description="MAM" evidence="5">
    <location>
        <begin position="2072"/>
        <end position="2227"/>
    </location>
</feature>
<evidence type="ECO:0000313" key="7">
    <source>
        <dbReference type="Proteomes" id="UP001497497"/>
    </source>
</evidence>
<feature type="transmembrane region" description="Helical" evidence="4">
    <location>
        <begin position="2311"/>
        <end position="2335"/>
    </location>
</feature>
<accession>A0AAV2I431</accession>
<keyword evidence="1 2" id="KW-1015">Disulfide bond</keyword>
<evidence type="ECO:0000256" key="4">
    <source>
        <dbReference type="SAM" id="Phobius"/>
    </source>
</evidence>
<reference evidence="6 7" key="1">
    <citation type="submission" date="2024-04" db="EMBL/GenBank/DDBJ databases">
        <authorList>
            <consortium name="Genoscope - CEA"/>
            <person name="William W."/>
        </authorList>
    </citation>
    <scope>NUCLEOTIDE SEQUENCE [LARGE SCALE GENOMIC DNA]</scope>
</reference>
<feature type="region of interest" description="Disordered" evidence="3">
    <location>
        <begin position="2290"/>
        <end position="2309"/>
    </location>
</feature>
<feature type="compositionally biased region" description="Low complexity" evidence="3">
    <location>
        <begin position="2236"/>
        <end position="2245"/>
    </location>
</feature>
<feature type="domain" description="MAM" evidence="5">
    <location>
        <begin position="647"/>
        <end position="811"/>
    </location>
</feature>
<feature type="region of interest" description="Disordered" evidence="3">
    <location>
        <begin position="2231"/>
        <end position="2267"/>
    </location>
</feature>
<feature type="domain" description="MAM" evidence="5">
    <location>
        <begin position="813"/>
        <end position="969"/>
    </location>
</feature>
<dbReference type="GO" id="GO:0016020">
    <property type="term" value="C:membrane"/>
    <property type="evidence" value="ECO:0007669"/>
    <property type="project" value="InterPro"/>
</dbReference>
<comment type="caution">
    <text evidence="2">Lacks conserved residue(s) required for the propagation of feature annotation.</text>
</comment>
<feature type="domain" description="MAM" evidence="5">
    <location>
        <begin position="1642"/>
        <end position="1812"/>
    </location>
</feature>
<dbReference type="SUPFAM" id="SSF57424">
    <property type="entry name" value="LDL receptor-like module"/>
    <property type="match status" value="4"/>
</dbReference>
<evidence type="ECO:0000256" key="2">
    <source>
        <dbReference type="PROSITE-ProRule" id="PRU00124"/>
    </source>
</evidence>
<evidence type="ECO:0000259" key="5">
    <source>
        <dbReference type="PROSITE" id="PS50060"/>
    </source>
</evidence>
<dbReference type="CDD" id="cd06263">
    <property type="entry name" value="MAM"/>
    <property type="match status" value="8"/>
</dbReference>
<feature type="non-terminal residue" evidence="6">
    <location>
        <position position="1"/>
    </location>
</feature>
<dbReference type="Pfam" id="PF00057">
    <property type="entry name" value="Ldl_recept_a"/>
    <property type="match status" value="1"/>
</dbReference>
<evidence type="ECO:0000256" key="3">
    <source>
        <dbReference type="SAM" id="MobiDB-lite"/>
    </source>
</evidence>
<dbReference type="PROSITE" id="PS00740">
    <property type="entry name" value="MAM_1"/>
    <property type="match status" value="1"/>
</dbReference>
<feature type="domain" description="MAM" evidence="5">
    <location>
        <begin position="1012"/>
        <end position="1164"/>
    </location>
</feature>
<name>A0AAV2I431_LYMST</name>
<dbReference type="InterPro" id="IPR013320">
    <property type="entry name" value="ConA-like_dom_sf"/>
</dbReference>
<keyword evidence="4" id="KW-1133">Transmembrane helix</keyword>
<feature type="disulfide bond" evidence="2">
    <location>
        <begin position="1180"/>
        <end position="1198"/>
    </location>
</feature>
<feature type="domain" description="MAM" evidence="5">
    <location>
        <begin position="1213"/>
        <end position="1370"/>
    </location>
</feature>
<dbReference type="Gene3D" id="4.10.400.10">
    <property type="entry name" value="Low-density Lipoprotein Receptor"/>
    <property type="match status" value="5"/>
</dbReference>
<dbReference type="InterPro" id="IPR002172">
    <property type="entry name" value="LDrepeatLR_classA_rpt"/>
</dbReference>
<dbReference type="PROSITE" id="PS50060">
    <property type="entry name" value="MAM_2"/>
    <property type="match status" value="12"/>
</dbReference>
<evidence type="ECO:0000256" key="1">
    <source>
        <dbReference type="ARBA" id="ARBA00023157"/>
    </source>
</evidence>
<feature type="domain" description="MAM" evidence="5">
    <location>
        <begin position="1426"/>
        <end position="1596"/>
    </location>
</feature>
<dbReference type="InterPro" id="IPR023415">
    <property type="entry name" value="LDLR_class-A_CS"/>
</dbReference>
<organism evidence="6 7">
    <name type="scientific">Lymnaea stagnalis</name>
    <name type="common">Great pond snail</name>
    <name type="synonym">Helix stagnalis</name>
    <dbReference type="NCBI Taxonomy" id="6523"/>
    <lineage>
        <taxon>Eukaryota</taxon>
        <taxon>Metazoa</taxon>
        <taxon>Spiralia</taxon>
        <taxon>Lophotrochozoa</taxon>
        <taxon>Mollusca</taxon>
        <taxon>Gastropoda</taxon>
        <taxon>Heterobranchia</taxon>
        <taxon>Euthyneura</taxon>
        <taxon>Panpulmonata</taxon>
        <taxon>Hygrophila</taxon>
        <taxon>Lymnaeoidea</taxon>
        <taxon>Lymnaeidae</taxon>
        <taxon>Lymnaea</taxon>
    </lineage>
</organism>
<dbReference type="SMART" id="SM00137">
    <property type="entry name" value="MAM"/>
    <property type="match status" value="11"/>
</dbReference>
<feature type="domain" description="MAM" evidence="5">
    <location>
        <begin position="1"/>
        <end position="153"/>
    </location>
</feature>
<feature type="domain" description="MAM" evidence="5">
    <location>
        <begin position="495"/>
        <end position="645"/>
    </location>
</feature>